<keyword evidence="5 6" id="KW-0472">Membrane</keyword>
<evidence type="ECO:0000256" key="6">
    <source>
        <dbReference type="RuleBase" id="RU363041"/>
    </source>
</evidence>
<evidence type="ECO:0000256" key="2">
    <source>
        <dbReference type="ARBA" id="ARBA00009142"/>
    </source>
</evidence>
<evidence type="ECO:0000313" key="8">
    <source>
        <dbReference type="Proteomes" id="UP000955338"/>
    </source>
</evidence>
<evidence type="ECO:0000256" key="1">
    <source>
        <dbReference type="ARBA" id="ARBA00004141"/>
    </source>
</evidence>
<feature type="transmembrane region" description="Helical" evidence="6">
    <location>
        <begin position="107"/>
        <end position="125"/>
    </location>
</feature>
<organism evidence="7 8">
    <name type="scientific">Mergibacter septicus</name>
    <dbReference type="NCBI Taxonomy" id="221402"/>
    <lineage>
        <taxon>Bacteria</taxon>
        <taxon>Pseudomonadati</taxon>
        <taxon>Pseudomonadota</taxon>
        <taxon>Gammaproteobacteria</taxon>
        <taxon>Pasteurellales</taxon>
        <taxon>Pasteurellaceae</taxon>
        <taxon>Mergibacter</taxon>
    </lineage>
</organism>
<feature type="transmembrane region" description="Helical" evidence="6">
    <location>
        <begin position="47"/>
        <end position="65"/>
    </location>
</feature>
<name>A0A8D4J116_9PAST</name>
<protein>
    <recommendedName>
        <fullName evidence="6">Probable membrane transporter protein</fullName>
    </recommendedName>
</protein>
<feature type="transmembrane region" description="Helical" evidence="6">
    <location>
        <begin position="77"/>
        <end position="101"/>
    </location>
</feature>
<dbReference type="EMBL" id="CP022011">
    <property type="protein sequence ID" value="QDJ15322.1"/>
    <property type="molecule type" value="Genomic_DNA"/>
</dbReference>
<feature type="transmembrane region" description="Helical" evidence="6">
    <location>
        <begin position="179"/>
        <end position="200"/>
    </location>
</feature>
<comment type="subcellular location">
    <subcellularLocation>
        <location evidence="6">Cell membrane</location>
        <topology evidence="6">Multi-pass membrane protein</topology>
    </subcellularLocation>
    <subcellularLocation>
        <location evidence="1">Membrane</location>
        <topology evidence="1">Multi-pass membrane protein</topology>
    </subcellularLocation>
</comment>
<dbReference type="Proteomes" id="UP000955338">
    <property type="component" value="Chromosome"/>
</dbReference>
<reference evidence="7" key="1">
    <citation type="submission" date="2017-06" db="EMBL/GenBank/DDBJ databases">
        <title>Genome sequencing of pathogenic and non-pathogenic strains within Bisgaard taxon 40.</title>
        <authorList>
            <person name="Ladner J.T."/>
            <person name="Lovett S.P."/>
            <person name="Koroleva G."/>
            <person name="Lorch J.M."/>
        </authorList>
    </citation>
    <scope>NUCLEOTIDE SEQUENCE</scope>
    <source>
        <strain evidence="7">27576-1-I1</strain>
    </source>
</reference>
<proteinExistence type="inferred from homology"/>
<evidence type="ECO:0000256" key="4">
    <source>
        <dbReference type="ARBA" id="ARBA00022989"/>
    </source>
</evidence>
<feature type="transmembrane region" description="Helical" evidence="6">
    <location>
        <begin position="146"/>
        <end position="167"/>
    </location>
</feature>
<dbReference type="InterPro" id="IPR002781">
    <property type="entry name" value="TM_pro_TauE-like"/>
</dbReference>
<accession>A0A8D4J116</accession>
<evidence type="ECO:0000313" key="7">
    <source>
        <dbReference type="EMBL" id="QDJ15322.1"/>
    </source>
</evidence>
<keyword evidence="6" id="KW-1003">Cell membrane</keyword>
<dbReference type="PANTHER" id="PTHR43483:SF3">
    <property type="entry name" value="MEMBRANE TRANSPORTER PROTEIN HI_0806-RELATED"/>
    <property type="match status" value="1"/>
</dbReference>
<sequence length="265" mass="27784">MLSFLISCLLLGAIAGFFAGLFGIGGGIIIVPTLTYLLPHIGVPSQAVIPTALGTSLATIIITGFSSAQRHHKLGNIVWPVLTTFIPSLMVSIFIAGLFVSHLPRNISSKIFACIMIYLSIKMFLSIKPKNIIQKKLTKLSSIVGGIIIGAISSASGIGGGSFIVAFLNSRGVEMKKAIGTSSVCAMFLGISGTISYALAGLSNSNMPDYSFGYIYLPAVIGITLTSFVTSKLGASTTNRLPVATLKKAFSVLLALIVLKMMFVS</sequence>
<dbReference type="Pfam" id="PF01925">
    <property type="entry name" value="TauE"/>
    <property type="match status" value="1"/>
</dbReference>
<dbReference type="RefSeq" id="WP_261920169.1">
    <property type="nucleotide sequence ID" value="NZ_CP022010.1"/>
</dbReference>
<dbReference type="PANTHER" id="PTHR43483">
    <property type="entry name" value="MEMBRANE TRANSPORTER PROTEIN HI_0806-RELATED"/>
    <property type="match status" value="1"/>
</dbReference>
<dbReference type="GO" id="GO:0005886">
    <property type="term" value="C:plasma membrane"/>
    <property type="evidence" value="ECO:0007669"/>
    <property type="project" value="UniProtKB-SubCell"/>
</dbReference>
<keyword evidence="4 6" id="KW-1133">Transmembrane helix</keyword>
<comment type="similarity">
    <text evidence="2 6">Belongs to the 4-toluene sulfonate uptake permease (TSUP) (TC 2.A.102) family.</text>
</comment>
<feature type="transmembrane region" description="Helical" evidence="6">
    <location>
        <begin position="241"/>
        <end position="259"/>
    </location>
</feature>
<evidence type="ECO:0000256" key="3">
    <source>
        <dbReference type="ARBA" id="ARBA00022692"/>
    </source>
</evidence>
<gene>
    <name evidence="7" type="ORF">CEP48_07755</name>
</gene>
<dbReference type="AlphaFoldDB" id="A0A8D4J116"/>
<keyword evidence="3 6" id="KW-0812">Transmembrane</keyword>
<evidence type="ECO:0000256" key="5">
    <source>
        <dbReference type="ARBA" id="ARBA00023136"/>
    </source>
</evidence>
<keyword evidence="8" id="KW-1185">Reference proteome</keyword>
<feature type="transmembrane region" description="Helical" evidence="6">
    <location>
        <begin position="212"/>
        <end position="229"/>
    </location>
</feature>